<evidence type="ECO:0000313" key="7">
    <source>
        <dbReference type="EMBL" id="RVT57444.1"/>
    </source>
</evidence>
<dbReference type="SMART" id="SM00354">
    <property type="entry name" value="HTH_LACI"/>
    <property type="match status" value="1"/>
</dbReference>
<evidence type="ECO:0000256" key="1">
    <source>
        <dbReference type="ARBA" id="ARBA00019435"/>
    </source>
</evidence>
<dbReference type="CDD" id="cd06291">
    <property type="entry name" value="PBP1_Qymf-like"/>
    <property type="match status" value="1"/>
</dbReference>
<protein>
    <recommendedName>
        <fullName evidence="1">Catabolite control protein A</fullName>
    </recommendedName>
</protein>
<keyword evidence="3" id="KW-0805">Transcription regulation</keyword>
<proteinExistence type="predicted"/>
<evidence type="ECO:0000259" key="6">
    <source>
        <dbReference type="PROSITE" id="PS50932"/>
    </source>
</evidence>
<dbReference type="SUPFAM" id="SSF53822">
    <property type="entry name" value="Periplasmic binding protein-like I"/>
    <property type="match status" value="1"/>
</dbReference>
<accession>A0A437K4I2</accession>
<keyword evidence="4" id="KW-0238">DNA-binding</keyword>
<evidence type="ECO:0000256" key="5">
    <source>
        <dbReference type="ARBA" id="ARBA00023163"/>
    </source>
</evidence>
<reference evidence="7 8" key="1">
    <citation type="submission" date="2019-01" db="EMBL/GenBank/DDBJ databases">
        <title>Bacillus sp. M5HDSG1-1, whole genome shotgun sequence.</title>
        <authorList>
            <person name="Tuo L."/>
        </authorList>
    </citation>
    <scope>NUCLEOTIDE SEQUENCE [LARGE SCALE GENOMIC DNA]</scope>
    <source>
        <strain evidence="7 8">M5HDSG1-1</strain>
    </source>
</reference>
<dbReference type="Pfam" id="PF13377">
    <property type="entry name" value="Peripla_BP_3"/>
    <property type="match status" value="1"/>
</dbReference>
<dbReference type="PRINTS" id="PR00036">
    <property type="entry name" value="HTHLACI"/>
</dbReference>
<evidence type="ECO:0000256" key="4">
    <source>
        <dbReference type="ARBA" id="ARBA00023125"/>
    </source>
</evidence>
<name>A0A437K4I2_9BACI</name>
<dbReference type="Gene3D" id="1.10.260.40">
    <property type="entry name" value="lambda repressor-like DNA-binding domains"/>
    <property type="match status" value="1"/>
</dbReference>
<dbReference type="Gene3D" id="3.40.50.2300">
    <property type="match status" value="2"/>
</dbReference>
<dbReference type="InterPro" id="IPR046335">
    <property type="entry name" value="LacI/GalR-like_sensor"/>
</dbReference>
<dbReference type="InterPro" id="IPR028082">
    <property type="entry name" value="Peripla_BP_I"/>
</dbReference>
<dbReference type="GO" id="GO:0000976">
    <property type="term" value="F:transcription cis-regulatory region binding"/>
    <property type="evidence" value="ECO:0007669"/>
    <property type="project" value="TreeGrafter"/>
</dbReference>
<dbReference type="AlphaFoldDB" id="A0A437K4I2"/>
<dbReference type="PROSITE" id="PS00356">
    <property type="entry name" value="HTH_LACI_1"/>
    <property type="match status" value="1"/>
</dbReference>
<dbReference type="SUPFAM" id="SSF47413">
    <property type="entry name" value="lambda repressor-like DNA-binding domains"/>
    <property type="match status" value="1"/>
</dbReference>
<keyword evidence="8" id="KW-1185">Reference proteome</keyword>
<dbReference type="FunFam" id="1.10.260.40:FF:000002">
    <property type="entry name" value="HTH-type transcriptional repressor PurR"/>
    <property type="match status" value="1"/>
</dbReference>
<evidence type="ECO:0000256" key="3">
    <source>
        <dbReference type="ARBA" id="ARBA00023015"/>
    </source>
</evidence>
<feature type="domain" description="HTH lacI-type" evidence="6">
    <location>
        <begin position="2"/>
        <end position="56"/>
    </location>
</feature>
<dbReference type="EMBL" id="RZTZ01000017">
    <property type="protein sequence ID" value="RVT57444.1"/>
    <property type="molecule type" value="Genomic_DNA"/>
</dbReference>
<sequence length="328" mass="36694">MATIRDVAKRAGVSVATVSRVLNNKGYAHEDTRKLVNDAIKELNYKPNEVARSLYKKKSRLIGLLLPDIRNPFFPELARGVEDEMQEQGLHLIIGNADEKPEKEIDYIQTFKQNNVIGIISATNHAETKLYENLSFPVVLLDRITGSYPSVYADGLDGGKIAAQEMVRRGSKRIALLRGPIELRTAQDRFKGAVDELCDANVDFQVITSSFSFHDAEKMAKTLFEKFPETDGIIASNDLSAAAILHEALRIGRSIPDDLQIIGYDDIPLSKLLFPSLSTIRQPAYDMGREAAKLLMNIINNKPLAQKNIQLPVTFIERQTTRKVEEND</sequence>
<dbReference type="InterPro" id="IPR000843">
    <property type="entry name" value="HTH_LacI"/>
</dbReference>
<dbReference type="PROSITE" id="PS50932">
    <property type="entry name" value="HTH_LACI_2"/>
    <property type="match status" value="1"/>
</dbReference>
<organism evidence="7 8">
    <name type="scientific">Niallia taxi</name>
    <dbReference type="NCBI Taxonomy" id="2499688"/>
    <lineage>
        <taxon>Bacteria</taxon>
        <taxon>Bacillati</taxon>
        <taxon>Bacillota</taxon>
        <taxon>Bacilli</taxon>
        <taxon>Bacillales</taxon>
        <taxon>Bacillaceae</taxon>
        <taxon>Niallia</taxon>
    </lineage>
</organism>
<dbReference type="PANTHER" id="PTHR30146">
    <property type="entry name" value="LACI-RELATED TRANSCRIPTIONAL REPRESSOR"/>
    <property type="match status" value="1"/>
</dbReference>
<keyword evidence="5" id="KW-0804">Transcription</keyword>
<gene>
    <name evidence="7" type="ORF">EM808_24800</name>
</gene>
<dbReference type="InterPro" id="IPR010982">
    <property type="entry name" value="Lambda_DNA-bd_dom_sf"/>
</dbReference>
<dbReference type="PANTHER" id="PTHR30146:SF95">
    <property type="entry name" value="RIBOSE OPERON REPRESSOR"/>
    <property type="match status" value="1"/>
</dbReference>
<dbReference type="GO" id="GO:0003700">
    <property type="term" value="F:DNA-binding transcription factor activity"/>
    <property type="evidence" value="ECO:0007669"/>
    <property type="project" value="TreeGrafter"/>
</dbReference>
<evidence type="ECO:0000313" key="8">
    <source>
        <dbReference type="Proteomes" id="UP000288024"/>
    </source>
</evidence>
<dbReference type="RefSeq" id="WP_127741917.1">
    <property type="nucleotide sequence ID" value="NZ_CAJCKN010000021.1"/>
</dbReference>
<dbReference type="Proteomes" id="UP000288024">
    <property type="component" value="Unassembled WGS sequence"/>
</dbReference>
<keyword evidence="2" id="KW-0678">Repressor</keyword>
<dbReference type="CDD" id="cd01392">
    <property type="entry name" value="HTH_LacI"/>
    <property type="match status" value="1"/>
</dbReference>
<comment type="caution">
    <text evidence="7">The sequence shown here is derived from an EMBL/GenBank/DDBJ whole genome shotgun (WGS) entry which is preliminary data.</text>
</comment>
<dbReference type="Pfam" id="PF00356">
    <property type="entry name" value="LacI"/>
    <property type="match status" value="1"/>
</dbReference>
<evidence type="ECO:0000256" key="2">
    <source>
        <dbReference type="ARBA" id="ARBA00022491"/>
    </source>
</evidence>